<evidence type="ECO:0000313" key="2">
    <source>
        <dbReference type="Proteomes" id="UP000287166"/>
    </source>
</evidence>
<protein>
    <submittedName>
        <fullName evidence="1">Uncharacterized protein</fullName>
    </submittedName>
</protein>
<gene>
    <name evidence="1" type="ORF">SCP_0508170</name>
</gene>
<dbReference type="GeneID" id="38780678"/>
<comment type="caution">
    <text evidence="1">The sequence shown here is derived from an EMBL/GenBank/DDBJ whole genome shotgun (WGS) entry which is preliminary data.</text>
</comment>
<dbReference type="EMBL" id="BFAD01000005">
    <property type="protein sequence ID" value="GBE83761.1"/>
    <property type="molecule type" value="Genomic_DNA"/>
</dbReference>
<dbReference type="InParanoid" id="A0A401GNE5"/>
<sequence>MSMSRILLPLNDTVIIFLDPDDGPTSVPHVVQVTVKSDGPETVDTIASYFKAQHDIADLVLGIVSSHLQSPLPSIINFEDPRYTLMAKHREWCFGMEKLRFAWGEDEVVAWGRKWMFAFRPRAYAAQV</sequence>
<dbReference type="Proteomes" id="UP000287166">
    <property type="component" value="Unassembled WGS sequence"/>
</dbReference>
<reference evidence="1 2" key="1">
    <citation type="journal article" date="2018" name="Sci. Rep.">
        <title>Genome sequence of the cauliflower mushroom Sparassis crispa (Hanabiratake) and its association with beneficial usage.</title>
        <authorList>
            <person name="Kiyama R."/>
            <person name="Furutani Y."/>
            <person name="Kawaguchi K."/>
            <person name="Nakanishi T."/>
        </authorList>
    </citation>
    <scope>NUCLEOTIDE SEQUENCE [LARGE SCALE GENOMIC DNA]</scope>
</reference>
<keyword evidence="2" id="KW-1185">Reference proteome</keyword>
<accession>A0A401GNE5</accession>
<dbReference type="OrthoDB" id="2748218at2759"/>
<evidence type="ECO:0000313" key="1">
    <source>
        <dbReference type="EMBL" id="GBE83761.1"/>
    </source>
</evidence>
<name>A0A401GNE5_9APHY</name>
<dbReference type="RefSeq" id="XP_027614674.1">
    <property type="nucleotide sequence ID" value="XM_027758873.1"/>
</dbReference>
<organism evidence="1 2">
    <name type="scientific">Sparassis crispa</name>
    <dbReference type="NCBI Taxonomy" id="139825"/>
    <lineage>
        <taxon>Eukaryota</taxon>
        <taxon>Fungi</taxon>
        <taxon>Dikarya</taxon>
        <taxon>Basidiomycota</taxon>
        <taxon>Agaricomycotina</taxon>
        <taxon>Agaricomycetes</taxon>
        <taxon>Polyporales</taxon>
        <taxon>Sparassidaceae</taxon>
        <taxon>Sparassis</taxon>
    </lineage>
</organism>
<dbReference type="AlphaFoldDB" id="A0A401GNE5"/>
<proteinExistence type="predicted"/>